<reference evidence="2" key="1">
    <citation type="journal article" date="2019" name="Sci. Rep.">
        <title>Draft genome of Tanacetum cinerariifolium, the natural source of mosquito coil.</title>
        <authorList>
            <person name="Yamashiro T."/>
            <person name="Shiraishi A."/>
            <person name="Satake H."/>
            <person name="Nakayama K."/>
        </authorList>
    </citation>
    <scope>NUCLEOTIDE SEQUENCE</scope>
</reference>
<organism evidence="2">
    <name type="scientific">Tanacetum cinerariifolium</name>
    <name type="common">Dalmatian daisy</name>
    <name type="synonym">Chrysanthemum cinerariifolium</name>
    <dbReference type="NCBI Taxonomy" id="118510"/>
    <lineage>
        <taxon>Eukaryota</taxon>
        <taxon>Viridiplantae</taxon>
        <taxon>Streptophyta</taxon>
        <taxon>Embryophyta</taxon>
        <taxon>Tracheophyta</taxon>
        <taxon>Spermatophyta</taxon>
        <taxon>Magnoliopsida</taxon>
        <taxon>eudicotyledons</taxon>
        <taxon>Gunneridae</taxon>
        <taxon>Pentapetalae</taxon>
        <taxon>asterids</taxon>
        <taxon>campanulids</taxon>
        <taxon>Asterales</taxon>
        <taxon>Asteraceae</taxon>
        <taxon>Asteroideae</taxon>
        <taxon>Anthemideae</taxon>
        <taxon>Anthemidinae</taxon>
        <taxon>Tanacetum</taxon>
    </lineage>
</organism>
<dbReference type="EMBL" id="BKCJ010401145">
    <property type="protein sequence ID" value="GFA30277.1"/>
    <property type="molecule type" value="Genomic_DNA"/>
</dbReference>
<feature type="region of interest" description="Disordered" evidence="1">
    <location>
        <begin position="1"/>
        <end position="68"/>
    </location>
</feature>
<protein>
    <submittedName>
        <fullName evidence="2">Uncharacterized protein</fullName>
    </submittedName>
</protein>
<sequence length="152" mass="16316">AMSQRSFSLGADSASDSRHIPSYHVSPFLDADSDDDVSSHRIVSPSKPSPTSVIPLPRTQQGPHVRYTPSIRATGPLVVTHRAPPTRLTSSIATHYCMLGPSPPAPFRAFDRYSWQHLMDHTMGLAGPQPDPRPAHAVSRETGVACRGSGVG</sequence>
<evidence type="ECO:0000313" key="2">
    <source>
        <dbReference type="EMBL" id="GFA30277.1"/>
    </source>
</evidence>
<feature type="non-terminal residue" evidence="2">
    <location>
        <position position="1"/>
    </location>
</feature>
<evidence type="ECO:0000256" key="1">
    <source>
        <dbReference type="SAM" id="MobiDB-lite"/>
    </source>
</evidence>
<gene>
    <name evidence="2" type="ORF">Tci_602249</name>
</gene>
<dbReference type="AlphaFoldDB" id="A0A699JGK3"/>
<proteinExistence type="predicted"/>
<accession>A0A699JGK3</accession>
<name>A0A699JGK3_TANCI</name>
<comment type="caution">
    <text evidence="2">The sequence shown here is derived from an EMBL/GenBank/DDBJ whole genome shotgun (WGS) entry which is preliminary data.</text>
</comment>